<feature type="compositionally biased region" description="Basic and acidic residues" evidence="3">
    <location>
        <begin position="48"/>
        <end position="63"/>
    </location>
</feature>
<keyword evidence="2" id="KW-0687">Ribonucleoprotein</keyword>
<protein>
    <submittedName>
        <fullName evidence="4">Uncharacterized protein</fullName>
    </submittedName>
</protein>
<gene>
    <name evidence="4" type="ORF">PIB30_006465</name>
</gene>
<comment type="caution">
    <text evidence="4">The sequence shown here is derived from an EMBL/GenBank/DDBJ whole genome shotgun (WGS) entry which is preliminary data.</text>
</comment>
<accession>A0ABU6U3U2</accession>
<keyword evidence="1" id="KW-0689">Ribosomal protein</keyword>
<organism evidence="4 5">
    <name type="scientific">Stylosanthes scabra</name>
    <dbReference type="NCBI Taxonomy" id="79078"/>
    <lineage>
        <taxon>Eukaryota</taxon>
        <taxon>Viridiplantae</taxon>
        <taxon>Streptophyta</taxon>
        <taxon>Embryophyta</taxon>
        <taxon>Tracheophyta</taxon>
        <taxon>Spermatophyta</taxon>
        <taxon>Magnoliopsida</taxon>
        <taxon>eudicotyledons</taxon>
        <taxon>Gunneridae</taxon>
        <taxon>Pentapetalae</taxon>
        <taxon>rosids</taxon>
        <taxon>fabids</taxon>
        <taxon>Fabales</taxon>
        <taxon>Fabaceae</taxon>
        <taxon>Papilionoideae</taxon>
        <taxon>50 kb inversion clade</taxon>
        <taxon>dalbergioids sensu lato</taxon>
        <taxon>Dalbergieae</taxon>
        <taxon>Pterocarpus clade</taxon>
        <taxon>Stylosanthes</taxon>
    </lineage>
</organism>
<dbReference type="Proteomes" id="UP001341840">
    <property type="component" value="Unassembled WGS sequence"/>
</dbReference>
<evidence type="ECO:0000313" key="4">
    <source>
        <dbReference type="EMBL" id="MED6155599.1"/>
    </source>
</evidence>
<dbReference type="InterPro" id="IPR041988">
    <property type="entry name" value="Ribosomal_uL24_KOW"/>
</dbReference>
<evidence type="ECO:0000313" key="5">
    <source>
        <dbReference type="Proteomes" id="UP001341840"/>
    </source>
</evidence>
<name>A0ABU6U3U2_9FABA</name>
<dbReference type="CDD" id="cd06089">
    <property type="entry name" value="KOW_RPL26"/>
    <property type="match status" value="1"/>
</dbReference>
<evidence type="ECO:0000256" key="2">
    <source>
        <dbReference type="ARBA" id="ARBA00023274"/>
    </source>
</evidence>
<feature type="region of interest" description="Disordered" evidence="3">
    <location>
        <begin position="48"/>
        <end position="71"/>
    </location>
</feature>
<dbReference type="EMBL" id="JASCZI010120842">
    <property type="protein sequence ID" value="MED6155599.1"/>
    <property type="molecule type" value="Genomic_DNA"/>
</dbReference>
<reference evidence="4 5" key="1">
    <citation type="journal article" date="2023" name="Plants (Basel)">
        <title>Bridging the Gap: Combining Genomics and Transcriptomics Approaches to Understand Stylosanthes scabra, an Orphan Legume from the Brazilian Caatinga.</title>
        <authorList>
            <person name="Ferreira-Neto J.R.C."/>
            <person name="da Silva M.D."/>
            <person name="Binneck E."/>
            <person name="de Melo N.F."/>
            <person name="da Silva R.H."/>
            <person name="de Melo A.L.T.M."/>
            <person name="Pandolfi V."/>
            <person name="Bustamante F.O."/>
            <person name="Brasileiro-Vidal A.C."/>
            <person name="Benko-Iseppon A.M."/>
        </authorList>
    </citation>
    <scope>NUCLEOTIDE SEQUENCE [LARGE SCALE GENOMIC DNA]</scope>
    <source>
        <tissue evidence="4">Leaves</tissue>
    </source>
</reference>
<evidence type="ECO:0000256" key="1">
    <source>
        <dbReference type="ARBA" id="ARBA00022980"/>
    </source>
</evidence>
<sequence length="71" mass="8123">MCIPCRSTRKTRFKLFLAPTRPCEGKVTQVYRRKGVIPIKRIMREKAKGRAAANKEKGTKFAPEDISQTID</sequence>
<keyword evidence="5" id="KW-1185">Reference proteome</keyword>
<evidence type="ECO:0000256" key="3">
    <source>
        <dbReference type="SAM" id="MobiDB-lite"/>
    </source>
</evidence>
<proteinExistence type="predicted"/>